<dbReference type="GO" id="GO:0003995">
    <property type="term" value="F:acyl-CoA dehydrogenase activity"/>
    <property type="evidence" value="ECO:0007669"/>
    <property type="project" value="TreeGrafter"/>
</dbReference>
<feature type="domain" description="Acyl-CoA dehydrogenase/oxidase C-terminal" evidence="7">
    <location>
        <begin position="233"/>
        <end position="377"/>
    </location>
</feature>
<keyword evidence="4 6" id="KW-0274">FAD</keyword>
<dbReference type="Proteomes" id="UP000219564">
    <property type="component" value="Unassembled WGS sequence"/>
</dbReference>
<dbReference type="EMBL" id="OBKZ01000018">
    <property type="protein sequence ID" value="SOB52988.1"/>
    <property type="molecule type" value="Genomic_DNA"/>
</dbReference>
<dbReference type="AlphaFoldDB" id="A0AAX2H933"/>
<evidence type="ECO:0000256" key="2">
    <source>
        <dbReference type="ARBA" id="ARBA00009347"/>
    </source>
</evidence>
<protein>
    <submittedName>
        <fullName evidence="10">Acyl-CoA dehydrogenase protein</fullName>
    </submittedName>
</protein>
<keyword evidence="3 6" id="KW-0285">Flavoprotein</keyword>
<dbReference type="PANTHER" id="PTHR43884">
    <property type="entry name" value="ACYL-COA DEHYDROGENASE"/>
    <property type="match status" value="1"/>
</dbReference>
<dbReference type="Pfam" id="PF00441">
    <property type="entry name" value="Acyl-CoA_dh_1"/>
    <property type="match status" value="1"/>
</dbReference>
<evidence type="ECO:0000313" key="11">
    <source>
        <dbReference type="Proteomes" id="UP000219564"/>
    </source>
</evidence>
<reference evidence="10 11" key="1">
    <citation type="submission" date="2017-08" db="EMBL/GenBank/DDBJ databases">
        <authorList>
            <person name="Chaillou S."/>
        </authorList>
    </citation>
    <scope>NUCLEOTIDE SEQUENCE [LARGE SCALE GENOMIC DNA]</scope>
    <source>
        <strain evidence="10 11">MFPA15A1205</strain>
    </source>
</reference>
<feature type="domain" description="Acyl-CoA dehydrogenase/oxidase N-terminal" evidence="9">
    <location>
        <begin position="6"/>
        <end position="120"/>
    </location>
</feature>
<evidence type="ECO:0000256" key="6">
    <source>
        <dbReference type="RuleBase" id="RU362125"/>
    </source>
</evidence>
<comment type="caution">
    <text evidence="10">The sequence shown here is derived from an EMBL/GenBank/DDBJ whole genome shotgun (WGS) entry which is preliminary data.</text>
</comment>
<evidence type="ECO:0000256" key="1">
    <source>
        <dbReference type="ARBA" id="ARBA00001974"/>
    </source>
</evidence>
<dbReference type="Pfam" id="PF02770">
    <property type="entry name" value="Acyl-CoA_dh_M"/>
    <property type="match status" value="1"/>
</dbReference>
<dbReference type="Gene3D" id="1.10.540.10">
    <property type="entry name" value="Acyl-CoA dehydrogenase/oxidase, N-terminal domain"/>
    <property type="match status" value="1"/>
</dbReference>
<dbReference type="InterPro" id="IPR009075">
    <property type="entry name" value="AcylCo_DH/oxidase_C"/>
</dbReference>
<evidence type="ECO:0000259" key="7">
    <source>
        <dbReference type="Pfam" id="PF00441"/>
    </source>
</evidence>
<evidence type="ECO:0000259" key="8">
    <source>
        <dbReference type="Pfam" id="PF02770"/>
    </source>
</evidence>
<dbReference type="InterPro" id="IPR046373">
    <property type="entry name" value="Acyl-CoA_Oxase/DH_mid-dom_sf"/>
</dbReference>
<dbReference type="InterPro" id="IPR009100">
    <property type="entry name" value="AcylCoA_DH/oxidase_NM_dom_sf"/>
</dbReference>
<gene>
    <name evidence="10" type="ORF">PLUA15_250031</name>
</gene>
<organism evidence="10 11">
    <name type="scientific">Pseudomonas lundensis</name>
    <dbReference type="NCBI Taxonomy" id="86185"/>
    <lineage>
        <taxon>Bacteria</taxon>
        <taxon>Pseudomonadati</taxon>
        <taxon>Pseudomonadota</taxon>
        <taxon>Gammaproteobacteria</taxon>
        <taxon>Pseudomonadales</taxon>
        <taxon>Pseudomonadaceae</taxon>
        <taxon>Pseudomonas</taxon>
    </lineage>
</organism>
<dbReference type="InterPro" id="IPR037069">
    <property type="entry name" value="AcylCoA_DH/ox_N_sf"/>
</dbReference>
<evidence type="ECO:0000256" key="4">
    <source>
        <dbReference type="ARBA" id="ARBA00022827"/>
    </source>
</evidence>
<evidence type="ECO:0000256" key="5">
    <source>
        <dbReference type="ARBA" id="ARBA00023002"/>
    </source>
</evidence>
<proteinExistence type="inferred from homology"/>
<dbReference type="SUPFAM" id="SSF56645">
    <property type="entry name" value="Acyl-CoA dehydrogenase NM domain-like"/>
    <property type="match status" value="1"/>
</dbReference>
<dbReference type="Pfam" id="PF02771">
    <property type="entry name" value="Acyl-CoA_dh_N"/>
    <property type="match status" value="1"/>
</dbReference>
<evidence type="ECO:0000256" key="3">
    <source>
        <dbReference type="ARBA" id="ARBA00022630"/>
    </source>
</evidence>
<dbReference type="RefSeq" id="WP_097192086.1">
    <property type="nucleotide sequence ID" value="NZ_OBKZ01000018.1"/>
</dbReference>
<sequence length="384" mass="41125">MTLLYSEEQRLLADSAREFLAARSPVSLQRALRDEHRVCGFDTQLWQDAVALGWSAIPFPENLGGLDFGCMGLGPIFESIGHNLSASPLLSSVVLSGSLLHLLGSPQQQDGWLSSVISGERRLALALDERPRHSPQSVNVSARPEGDGYVLNGHKYFVIDGVGADAYLVVARTAEETTAEQGISLFLVPADAPGVTVSALPLIDSRNHAQVRLDQVRLGAQALLGEAGAAGPVLTRVLDRGRVCLAAELLGMAEKLFEMTLDYLKTRVQFDVAIGSFQSLQHRAAQLYVELSLARSAVMAGLAALDDASMTGVERQRLASLAKWKAGSMAVRVANEAVQMHGGIGVTDELDVGLFLKRIRVAQACLGDADFHCERYAALESAPA</sequence>
<comment type="cofactor">
    <cofactor evidence="1 6">
        <name>FAD</name>
        <dbReference type="ChEBI" id="CHEBI:57692"/>
    </cofactor>
</comment>
<dbReference type="Gene3D" id="2.40.110.10">
    <property type="entry name" value="Butyryl-CoA Dehydrogenase, subunit A, domain 2"/>
    <property type="match status" value="1"/>
</dbReference>
<comment type="similarity">
    <text evidence="2 6">Belongs to the acyl-CoA dehydrogenase family.</text>
</comment>
<dbReference type="InterPro" id="IPR036250">
    <property type="entry name" value="AcylCo_DH-like_C"/>
</dbReference>
<dbReference type="InterPro" id="IPR006091">
    <property type="entry name" value="Acyl-CoA_Oxase/DH_mid-dom"/>
</dbReference>
<evidence type="ECO:0000313" key="10">
    <source>
        <dbReference type="EMBL" id="SOB52988.1"/>
    </source>
</evidence>
<dbReference type="SUPFAM" id="SSF47203">
    <property type="entry name" value="Acyl-CoA dehydrogenase C-terminal domain-like"/>
    <property type="match status" value="1"/>
</dbReference>
<evidence type="ECO:0000259" key="9">
    <source>
        <dbReference type="Pfam" id="PF02771"/>
    </source>
</evidence>
<keyword evidence="5 6" id="KW-0560">Oxidoreductase</keyword>
<accession>A0AAX2H933</accession>
<dbReference type="InterPro" id="IPR013786">
    <property type="entry name" value="AcylCoA_DH/ox_N"/>
</dbReference>
<dbReference type="PANTHER" id="PTHR43884:SF20">
    <property type="entry name" value="ACYL-COA DEHYDROGENASE FADE28"/>
    <property type="match status" value="1"/>
</dbReference>
<dbReference type="CDD" id="cd00567">
    <property type="entry name" value="ACAD"/>
    <property type="match status" value="1"/>
</dbReference>
<feature type="domain" description="Acyl-CoA oxidase/dehydrogenase middle" evidence="8">
    <location>
        <begin position="138"/>
        <end position="215"/>
    </location>
</feature>
<name>A0AAX2H933_9PSED</name>
<dbReference type="GO" id="GO:0050660">
    <property type="term" value="F:flavin adenine dinucleotide binding"/>
    <property type="evidence" value="ECO:0007669"/>
    <property type="project" value="InterPro"/>
</dbReference>
<dbReference type="Gene3D" id="1.20.140.10">
    <property type="entry name" value="Butyryl-CoA Dehydrogenase, subunit A, domain 3"/>
    <property type="match status" value="1"/>
</dbReference>